<gene>
    <name evidence="1" type="ORF">V5799_033549</name>
</gene>
<evidence type="ECO:0000313" key="1">
    <source>
        <dbReference type="EMBL" id="KAK8763842.1"/>
    </source>
</evidence>
<proteinExistence type="predicted"/>
<evidence type="ECO:0000313" key="2">
    <source>
        <dbReference type="Proteomes" id="UP001321473"/>
    </source>
</evidence>
<protein>
    <submittedName>
        <fullName evidence="1">Uncharacterized protein</fullName>
    </submittedName>
</protein>
<reference evidence="1 2" key="1">
    <citation type="journal article" date="2023" name="Arcadia Sci">
        <title>De novo assembly of a long-read Amblyomma americanum tick genome.</title>
        <authorList>
            <person name="Chou S."/>
            <person name="Poskanzer K.E."/>
            <person name="Rollins M."/>
            <person name="Thuy-Boun P.S."/>
        </authorList>
    </citation>
    <scope>NUCLEOTIDE SEQUENCE [LARGE SCALE GENOMIC DNA]</scope>
    <source>
        <strain evidence="1">F_SG_1</strain>
        <tissue evidence="1">Salivary glands</tissue>
    </source>
</reference>
<keyword evidence="2" id="KW-1185">Reference proteome</keyword>
<comment type="caution">
    <text evidence="1">The sequence shown here is derived from an EMBL/GenBank/DDBJ whole genome shotgun (WGS) entry which is preliminary data.</text>
</comment>
<accession>A0AAQ4DN02</accession>
<dbReference type="AlphaFoldDB" id="A0AAQ4DN02"/>
<sequence length="80" mass="8578">MASDSVVGPEMLICTYGRKTTADAVMASDGLCDIAFYDSIYANNATLLYGGGPFESDLVTFTRAAARYRKTTLGLAFAFM</sequence>
<dbReference type="EMBL" id="JARKHS020028933">
    <property type="protein sequence ID" value="KAK8763842.1"/>
    <property type="molecule type" value="Genomic_DNA"/>
</dbReference>
<dbReference type="Proteomes" id="UP001321473">
    <property type="component" value="Unassembled WGS sequence"/>
</dbReference>
<organism evidence="1 2">
    <name type="scientific">Amblyomma americanum</name>
    <name type="common">Lone star tick</name>
    <dbReference type="NCBI Taxonomy" id="6943"/>
    <lineage>
        <taxon>Eukaryota</taxon>
        <taxon>Metazoa</taxon>
        <taxon>Ecdysozoa</taxon>
        <taxon>Arthropoda</taxon>
        <taxon>Chelicerata</taxon>
        <taxon>Arachnida</taxon>
        <taxon>Acari</taxon>
        <taxon>Parasitiformes</taxon>
        <taxon>Ixodida</taxon>
        <taxon>Ixodoidea</taxon>
        <taxon>Ixodidae</taxon>
        <taxon>Amblyomminae</taxon>
        <taxon>Amblyomma</taxon>
    </lineage>
</organism>
<name>A0AAQ4DN02_AMBAM</name>